<dbReference type="PROSITE" id="PS00455">
    <property type="entry name" value="AMP_BINDING"/>
    <property type="match status" value="1"/>
</dbReference>
<dbReference type="GO" id="GO:0016207">
    <property type="term" value="F:4-coumarate-CoA ligase activity"/>
    <property type="evidence" value="ECO:0007669"/>
    <property type="project" value="UniProtKB-EC"/>
</dbReference>
<evidence type="ECO:0000256" key="1">
    <source>
        <dbReference type="ARBA" id="ARBA00012959"/>
    </source>
</evidence>
<feature type="transmembrane region" description="Helical" evidence="5">
    <location>
        <begin position="373"/>
        <end position="399"/>
    </location>
</feature>
<dbReference type="Proteomes" id="UP000092600">
    <property type="component" value="Unassembled WGS sequence"/>
</dbReference>
<keyword evidence="5" id="KW-0472">Membrane</keyword>
<dbReference type="InterPro" id="IPR025110">
    <property type="entry name" value="AMP-bd_C"/>
</dbReference>
<sequence>METMYTVKVEEPTPAVGNRPSAGPVYRSIYAKNGLLEMPKGIESPWDFFSGAVKRYPENQMLGHRQVVNGKVGTYVWQTYEEVYHKVMKIGSCMRSCGINPGDRCGIYGSNCPEWVIAMEVLTQSSSSSAMRKSLQLLSRKSRYHLNDVSIPCLAIVSFGGVTSAQKEEAGQWGTSCFSWEEFISSDNSNPRLPAKNKDDICTIMYTSGTTGDPKGVLITNSAVVAQVMNTEHLLLETDKVVTEEDSYFSFLPLAHIFDQIIENYCIYKGASIGFWRGDVRYLMDDIQELKPTIFCGVPRVYDRIYAGLVLTLIDIFLSVSSANRINHKIATGGVLAKMLFQIAYEQKLRNLKRGMKQHEASPFFDKLVFHKVVLLALYSVLRTSLYSIFLFLFLIAIIKQGLGGRIRLLISGAAPLPRHVEEFLRVVGCCVLVQGYGLTESCSGCFTSIANVFSMVGTVGVPASTIEARLESVPEMGYNALSQALPRGEICLRGTTLFSGYHKRPDLMDEVLIDGWFHTGDIGEWQQDGAMKIIDRKKNIFKLSQGEYVAVEHVESAYMQCPLIASVWVYGNSFESFLVGVAVPERKPLEDWAASNNVIGNFEEICKHPKAKKHILDELNTTGRKHEVVQYIAHTFPAGNEELTSDSMSQLKGFEMLKAVYLETAPFDIERGLITPTFKLKRPQLLKYYKVSRVKLLSCCMVENDCRNALMDCTKKQRDQQQLVECVTCGV</sequence>
<evidence type="ECO:0000256" key="4">
    <source>
        <dbReference type="ARBA" id="ARBA00034252"/>
    </source>
</evidence>
<dbReference type="SUPFAM" id="SSF56801">
    <property type="entry name" value="Acetyl-CoA synthetase-like"/>
    <property type="match status" value="1"/>
</dbReference>
<dbReference type="PANTHER" id="PTHR43272">
    <property type="entry name" value="LONG-CHAIN-FATTY-ACID--COA LIGASE"/>
    <property type="match status" value="1"/>
</dbReference>
<gene>
    <name evidence="8" type="ORF">ACMD2_10422</name>
</gene>
<dbReference type="GO" id="GO:0016020">
    <property type="term" value="C:membrane"/>
    <property type="evidence" value="ECO:0007669"/>
    <property type="project" value="TreeGrafter"/>
</dbReference>
<comment type="caution">
    <text evidence="8">The sequence shown here is derived from an EMBL/GenBank/DDBJ whole genome shotgun (WGS) entry which is preliminary data.</text>
</comment>
<reference evidence="8 9" key="1">
    <citation type="journal article" date="2016" name="DNA Res.">
        <title>The draft genome of MD-2 pineapple using hybrid error correction of long reads.</title>
        <authorList>
            <person name="Redwan R.M."/>
            <person name="Saidin A."/>
            <person name="Kumar S.V."/>
        </authorList>
    </citation>
    <scope>NUCLEOTIDE SEQUENCE [LARGE SCALE GENOMIC DNA]</scope>
    <source>
        <strain evidence="9">cv. MD2</strain>
        <tissue evidence="8">Leaf</tissue>
    </source>
</reference>
<name>A0A199UUB8_ANACO</name>
<evidence type="ECO:0000259" key="6">
    <source>
        <dbReference type="Pfam" id="PF00501"/>
    </source>
</evidence>
<dbReference type="InterPro" id="IPR020845">
    <property type="entry name" value="AMP-binding_CS"/>
</dbReference>
<dbReference type="GO" id="GO:0005783">
    <property type="term" value="C:endoplasmic reticulum"/>
    <property type="evidence" value="ECO:0007669"/>
    <property type="project" value="TreeGrafter"/>
</dbReference>
<dbReference type="AlphaFoldDB" id="A0A199UUB8"/>
<keyword evidence="5" id="KW-1133">Transmembrane helix</keyword>
<dbReference type="InterPro" id="IPR042099">
    <property type="entry name" value="ANL_N_sf"/>
</dbReference>
<dbReference type="GO" id="GO:0009698">
    <property type="term" value="P:phenylpropanoid metabolic process"/>
    <property type="evidence" value="ECO:0007669"/>
    <property type="project" value="UniProtKB-ARBA"/>
</dbReference>
<feature type="domain" description="AMP-binding enzyme C-terminal" evidence="7">
    <location>
        <begin position="555"/>
        <end position="624"/>
    </location>
</feature>
<feature type="domain" description="AMP-dependent synthetase/ligase" evidence="6">
    <location>
        <begin position="64"/>
        <end position="503"/>
    </location>
</feature>
<accession>A0A199UUB8</accession>
<dbReference type="Gene3D" id="3.40.50.12780">
    <property type="entry name" value="N-terminal domain of ligase-like"/>
    <property type="match status" value="1"/>
</dbReference>
<evidence type="ECO:0000256" key="5">
    <source>
        <dbReference type="SAM" id="Phobius"/>
    </source>
</evidence>
<dbReference type="Pfam" id="PF13193">
    <property type="entry name" value="AMP-binding_C"/>
    <property type="match status" value="1"/>
</dbReference>
<dbReference type="PANTHER" id="PTHR43272:SF4">
    <property type="entry name" value="LONG CHAIN ACYL-COA SYNTHETASE 2"/>
    <property type="match status" value="1"/>
</dbReference>
<comment type="catalytic activity">
    <reaction evidence="4">
        <text>(E)-4-coumarate + ATP + CoA = (E)-4-coumaroyl-CoA + AMP + diphosphate</text>
        <dbReference type="Rhea" id="RHEA:19641"/>
        <dbReference type="ChEBI" id="CHEBI:12876"/>
        <dbReference type="ChEBI" id="CHEBI:30616"/>
        <dbReference type="ChEBI" id="CHEBI:33019"/>
        <dbReference type="ChEBI" id="CHEBI:57287"/>
        <dbReference type="ChEBI" id="CHEBI:85008"/>
        <dbReference type="ChEBI" id="CHEBI:456215"/>
        <dbReference type="EC" id="6.2.1.12"/>
    </reaction>
    <physiologicalReaction direction="left-to-right" evidence="4">
        <dbReference type="Rhea" id="RHEA:19642"/>
    </physiologicalReaction>
</comment>
<evidence type="ECO:0000256" key="2">
    <source>
        <dbReference type="ARBA" id="ARBA00034219"/>
    </source>
</evidence>
<evidence type="ECO:0000259" key="7">
    <source>
        <dbReference type="Pfam" id="PF13193"/>
    </source>
</evidence>
<proteinExistence type="predicted"/>
<dbReference type="InterPro" id="IPR000873">
    <property type="entry name" value="AMP-dep_synth/lig_dom"/>
</dbReference>
<dbReference type="EMBL" id="LSRQ01005043">
    <property type="protein sequence ID" value="OAY68226.1"/>
    <property type="molecule type" value="Genomic_DNA"/>
</dbReference>
<dbReference type="STRING" id="4615.A0A199UUB8"/>
<dbReference type="GO" id="GO:0106290">
    <property type="term" value="F:trans-cinnamate-CoA ligase activity"/>
    <property type="evidence" value="ECO:0007669"/>
    <property type="project" value="UniProtKB-ARBA"/>
</dbReference>
<evidence type="ECO:0000256" key="3">
    <source>
        <dbReference type="ARBA" id="ARBA00034223"/>
    </source>
</evidence>
<organism evidence="8 9">
    <name type="scientific">Ananas comosus</name>
    <name type="common">Pineapple</name>
    <name type="synonym">Ananas ananas</name>
    <dbReference type="NCBI Taxonomy" id="4615"/>
    <lineage>
        <taxon>Eukaryota</taxon>
        <taxon>Viridiplantae</taxon>
        <taxon>Streptophyta</taxon>
        <taxon>Embryophyta</taxon>
        <taxon>Tracheophyta</taxon>
        <taxon>Spermatophyta</taxon>
        <taxon>Magnoliopsida</taxon>
        <taxon>Liliopsida</taxon>
        <taxon>Poales</taxon>
        <taxon>Bromeliaceae</taxon>
        <taxon>Bromelioideae</taxon>
        <taxon>Ananas</taxon>
    </lineage>
</organism>
<comment type="catalytic activity">
    <reaction evidence="3">
        <text>(E)-4-coumaroyl-AMP + CoA = (E)-4-coumaroyl-CoA + AMP + H(+)</text>
        <dbReference type="Rhea" id="RHEA:72423"/>
        <dbReference type="ChEBI" id="CHEBI:15378"/>
        <dbReference type="ChEBI" id="CHEBI:57287"/>
        <dbReference type="ChEBI" id="CHEBI:85008"/>
        <dbReference type="ChEBI" id="CHEBI:192348"/>
        <dbReference type="ChEBI" id="CHEBI:456215"/>
    </reaction>
    <physiologicalReaction direction="left-to-right" evidence="3">
        <dbReference type="Rhea" id="RHEA:72424"/>
    </physiologicalReaction>
</comment>
<protein>
    <recommendedName>
        <fullName evidence="1">4-coumarate--CoA ligase</fullName>
        <ecNumber evidence="1">6.2.1.12</ecNumber>
    </recommendedName>
</protein>
<keyword evidence="5" id="KW-0812">Transmembrane</keyword>
<dbReference type="Pfam" id="PF00501">
    <property type="entry name" value="AMP-binding"/>
    <property type="match status" value="1"/>
</dbReference>
<comment type="catalytic activity">
    <reaction evidence="2">
        <text>(E)-4-coumarate + ATP + H(+) = (E)-4-coumaroyl-AMP + diphosphate</text>
        <dbReference type="Rhea" id="RHEA:72419"/>
        <dbReference type="ChEBI" id="CHEBI:12876"/>
        <dbReference type="ChEBI" id="CHEBI:15378"/>
        <dbReference type="ChEBI" id="CHEBI:30616"/>
        <dbReference type="ChEBI" id="CHEBI:33019"/>
        <dbReference type="ChEBI" id="CHEBI:192348"/>
    </reaction>
    <physiologicalReaction direction="left-to-right" evidence="2">
        <dbReference type="Rhea" id="RHEA:72420"/>
    </physiologicalReaction>
</comment>
<evidence type="ECO:0000313" key="8">
    <source>
        <dbReference type="EMBL" id="OAY68226.1"/>
    </source>
</evidence>
<dbReference type="GO" id="GO:0004467">
    <property type="term" value="F:long-chain fatty acid-CoA ligase activity"/>
    <property type="evidence" value="ECO:0007669"/>
    <property type="project" value="TreeGrafter"/>
</dbReference>
<dbReference type="GO" id="GO:0010143">
    <property type="term" value="P:cutin biosynthetic process"/>
    <property type="evidence" value="ECO:0007669"/>
    <property type="project" value="TreeGrafter"/>
</dbReference>
<dbReference type="GO" id="GO:0010025">
    <property type="term" value="P:wax biosynthetic process"/>
    <property type="evidence" value="ECO:0007669"/>
    <property type="project" value="TreeGrafter"/>
</dbReference>
<evidence type="ECO:0000313" key="9">
    <source>
        <dbReference type="Proteomes" id="UP000092600"/>
    </source>
</evidence>
<dbReference type="EC" id="6.2.1.12" evidence="1"/>